<reference evidence="1 2" key="1">
    <citation type="submission" date="2019-06" db="EMBL/GenBank/DDBJ databases">
        <title>An operon consisting of a P-type ATPase gene and a transcriptional regular gene given the different cadmium resistance in Bacillus vietamensis 151-6 and Bacillus marisflavi 151-25.</title>
        <authorList>
            <person name="Yu X."/>
        </authorList>
    </citation>
    <scope>NUCLEOTIDE SEQUENCE [LARGE SCALE GENOMIC DNA]</scope>
    <source>
        <strain evidence="1 2">151-6</strain>
    </source>
</reference>
<dbReference type="Proteomes" id="UP000465062">
    <property type="component" value="Chromosome"/>
</dbReference>
<dbReference type="AlphaFoldDB" id="A0A6I6UMV8"/>
<proteinExistence type="predicted"/>
<organism evidence="1 2">
    <name type="scientific">Rossellomorea vietnamensis</name>
    <dbReference type="NCBI Taxonomy" id="218284"/>
    <lineage>
        <taxon>Bacteria</taxon>
        <taxon>Bacillati</taxon>
        <taxon>Bacillota</taxon>
        <taxon>Bacilli</taxon>
        <taxon>Bacillales</taxon>
        <taxon>Bacillaceae</taxon>
        <taxon>Rossellomorea</taxon>
    </lineage>
</organism>
<name>A0A6I6UMV8_9BACI</name>
<dbReference type="KEGG" id="bvq:FHE72_01935"/>
<protein>
    <submittedName>
        <fullName evidence="1">Uncharacterized protein</fullName>
    </submittedName>
</protein>
<sequence length="193" mass="22479">MPDLRRITPMCPKCCKNNTYDIIPEIPNQPEIQLQPNNSLHETYSVGNAKYYCIDCDYSWKKYRGKTPYERIRVIYSDVGGFPGPYSKVKVDLYEQKVEHNTQFPYSSGLPVSDLGEVTEEDLELFLAELYKCDIVNWAEEYNVSGLVMDGTHWSVRIEYDTHCEIKTGDNHFPAKWTKFCKAISKISRSEFY</sequence>
<dbReference type="EMBL" id="CP047394">
    <property type="protein sequence ID" value="QHE59923.1"/>
    <property type="molecule type" value="Genomic_DNA"/>
</dbReference>
<evidence type="ECO:0000313" key="1">
    <source>
        <dbReference type="EMBL" id="QHE59923.1"/>
    </source>
</evidence>
<evidence type="ECO:0000313" key="2">
    <source>
        <dbReference type="Proteomes" id="UP000465062"/>
    </source>
</evidence>
<gene>
    <name evidence="1" type="ORF">FHE72_01935</name>
</gene>
<dbReference type="RefSeq" id="WP_159361054.1">
    <property type="nucleotide sequence ID" value="NZ_CP047394.1"/>
</dbReference>
<accession>A0A6I6UMV8</accession>